<dbReference type="Proteomes" id="UP001344888">
    <property type="component" value="Unassembled WGS sequence"/>
</dbReference>
<dbReference type="GO" id="GO:0003677">
    <property type="term" value="F:DNA binding"/>
    <property type="evidence" value="ECO:0007669"/>
    <property type="project" value="UniProtKB-KW"/>
</dbReference>
<proteinExistence type="predicted"/>
<evidence type="ECO:0000256" key="3">
    <source>
        <dbReference type="ARBA" id="ARBA00023163"/>
    </source>
</evidence>
<reference evidence="5 6" key="1">
    <citation type="submission" date="2023-03" db="EMBL/GenBank/DDBJ databases">
        <title>Bacillus Genome Sequencing.</title>
        <authorList>
            <person name="Dunlap C."/>
        </authorList>
    </citation>
    <scope>NUCLEOTIDE SEQUENCE [LARGE SCALE GENOMIC DNA]</scope>
    <source>
        <strain evidence="5 6">B-59205</strain>
    </source>
</reference>
<sequence length="210" mass="24410">MTENKKMFMQIVKELRTLIHEQQIEPGDKLPSERVLSEQLGVGRSSVREALRSLELLGLIETRHGGGTFLASIHHHQLIEILSSFILQDTKSIEDVHATREMHEREAIRIICRSESLRNLPVWESLFIKVELQQELVRQDVLKECIIASNNRLSLKIWLQLLAYSAQTFKQLVTEREKEALQMFMKSLQMSYIKGAVEAYEEWIEIIQGE</sequence>
<organism evidence="5 6">
    <name type="scientific">Metasolibacillus meyeri</name>
    <dbReference type="NCBI Taxonomy" id="1071052"/>
    <lineage>
        <taxon>Bacteria</taxon>
        <taxon>Bacillati</taxon>
        <taxon>Bacillota</taxon>
        <taxon>Bacilli</taxon>
        <taxon>Bacillales</taxon>
        <taxon>Caryophanaceae</taxon>
        <taxon>Metasolibacillus</taxon>
    </lineage>
</organism>
<keyword evidence="1" id="KW-0805">Transcription regulation</keyword>
<dbReference type="CDD" id="cd07377">
    <property type="entry name" value="WHTH_GntR"/>
    <property type="match status" value="1"/>
</dbReference>
<evidence type="ECO:0000313" key="5">
    <source>
        <dbReference type="EMBL" id="MEC1180394.1"/>
    </source>
</evidence>
<dbReference type="SUPFAM" id="SSF46785">
    <property type="entry name" value="Winged helix' DNA-binding domain"/>
    <property type="match status" value="1"/>
</dbReference>
<dbReference type="PANTHER" id="PTHR43537:SF54">
    <property type="entry name" value="TRANSCRIPTIONAL REGULATOR, GNTR FAMILY"/>
    <property type="match status" value="1"/>
</dbReference>
<name>A0AAW9NNI1_9BACL</name>
<dbReference type="RefSeq" id="WP_326124958.1">
    <property type="nucleotide sequence ID" value="NZ_JARSFG010000028.1"/>
</dbReference>
<dbReference type="Pfam" id="PF00392">
    <property type="entry name" value="GntR"/>
    <property type="match status" value="1"/>
</dbReference>
<gene>
    <name evidence="5" type="ORF">P9B03_18010</name>
</gene>
<dbReference type="InterPro" id="IPR036390">
    <property type="entry name" value="WH_DNA-bd_sf"/>
</dbReference>
<dbReference type="PANTHER" id="PTHR43537">
    <property type="entry name" value="TRANSCRIPTIONAL REGULATOR, GNTR FAMILY"/>
    <property type="match status" value="1"/>
</dbReference>
<protein>
    <submittedName>
        <fullName evidence="5">GntR family transcriptional regulator</fullName>
    </submittedName>
</protein>
<evidence type="ECO:0000256" key="2">
    <source>
        <dbReference type="ARBA" id="ARBA00023125"/>
    </source>
</evidence>
<dbReference type="SMART" id="SM00345">
    <property type="entry name" value="HTH_GNTR"/>
    <property type="match status" value="1"/>
</dbReference>
<keyword evidence="3" id="KW-0804">Transcription</keyword>
<comment type="caution">
    <text evidence="5">The sequence shown here is derived from an EMBL/GenBank/DDBJ whole genome shotgun (WGS) entry which is preliminary data.</text>
</comment>
<dbReference type="PROSITE" id="PS50949">
    <property type="entry name" value="HTH_GNTR"/>
    <property type="match status" value="1"/>
</dbReference>
<dbReference type="PRINTS" id="PR00035">
    <property type="entry name" value="HTHGNTR"/>
</dbReference>
<dbReference type="AlphaFoldDB" id="A0AAW9NNI1"/>
<dbReference type="InterPro" id="IPR036388">
    <property type="entry name" value="WH-like_DNA-bd_sf"/>
</dbReference>
<dbReference type="EMBL" id="JARSFG010000028">
    <property type="protein sequence ID" value="MEC1180394.1"/>
    <property type="molecule type" value="Genomic_DNA"/>
</dbReference>
<keyword evidence="6" id="KW-1185">Reference proteome</keyword>
<evidence type="ECO:0000313" key="6">
    <source>
        <dbReference type="Proteomes" id="UP001344888"/>
    </source>
</evidence>
<keyword evidence="2" id="KW-0238">DNA-binding</keyword>
<evidence type="ECO:0000256" key="1">
    <source>
        <dbReference type="ARBA" id="ARBA00023015"/>
    </source>
</evidence>
<evidence type="ECO:0000259" key="4">
    <source>
        <dbReference type="PROSITE" id="PS50949"/>
    </source>
</evidence>
<feature type="domain" description="HTH gntR-type" evidence="4">
    <location>
        <begin position="5"/>
        <end position="73"/>
    </location>
</feature>
<accession>A0AAW9NNI1</accession>
<dbReference type="GO" id="GO:0003700">
    <property type="term" value="F:DNA-binding transcription factor activity"/>
    <property type="evidence" value="ECO:0007669"/>
    <property type="project" value="InterPro"/>
</dbReference>
<dbReference type="InterPro" id="IPR000524">
    <property type="entry name" value="Tscrpt_reg_HTH_GntR"/>
</dbReference>
<dbReference type="Gene3D" id="1.10.10.10">
    <property type="entry name" value="Winged helix-like DNA-binding domain superfamily/Winged helix DNA-binding domain"/>
    <property type="match status" value="1"/>
</dbReference>